<keyword evidence="1" id="KW-0812">Transmembrane</keyword>
<comment type="caution">
    <text evidence="2">The sequence shown here is derived from an EMBL/GenBank/DDBJ whole genome shotgun (WGS) entry which is preliminary data.</text>
</comment>
<gene>
    <name evidence="2" type="ORF">P691DRAFT_755095</name>
</gene>
<reference evidence="2" key="1">
    <citation type="submission" date="2020-11" db="EMBL/GenBank/DDBJ databases">
        <authorList>
            <consortium name="DOE Joint Genome Institute"/>
            <person name="Ahrendt S."/>
            <person name="Riley R."/>
            <person name="Andreopoulos W."/>
            <person name="Labutti K."/>
            <person name="Pangilinan J."/>
            <person name="Ruiz-Duenas F.J."/>
            <person name="Barrasa J.M."/>
            <person name="Sanchez-Garcia M."/>
            <person name="Camarero S."/>
            <person name="Miyauchi S."/>
            <person name="Serrano A."/>
            <person name="Linde D."/>
            <person name="Babiker R."/>
            <person name="Drula E."/>
            <person name="Ayuso-Fernandez I."/>
            <person name="Pacheco R."/>
            <person name="Padilla G."/>
            <person name="Ferreira P."/>
            <person name="Barriuso J."/>
            <person name="Kellner H."/>
            <person name="Castanera R."/>
            <person name="Alfaro M."/>
            <person name="Ramirez L."/>
            <person name="Pisabarro A.G."/>
            <person name="Kuo A."/>
            <person name="Tritt A."/>
            <person name="Lipzen A."/>
            <person name="He G."/>
            <person name="Yan M."/>
            <person name="Ng V."/>
            <person name="Cullen D."/>
            <person name="Martin F."/>
            <person name="Rosso M.-N."/>
            <person name="Henrissat B."/>
            <person name="Hibbett D."/>
            <person name="Martinez A.T."/>
            <person name="Grigoriev I.V."/>
        </authorList>
    </citation>
    <scope>NUCLEOTIDE SEQUENCE</scope>
    <source>
        <strain evidence="2">MF-IS2</strain>
    </source>
</reference>
<dbReference type="Proteomes" id="UP000807342">
    <property type="component" value="Unassembled WGS sequence"/>
</dbReference>
<feature type="transmembrane region" description="Helical" evidence="1">
    <location>
        <begin position="75"/>
        <end position="97"/>
    </location>
</feature>
<accession>A0A9P5XQU4</accession>
<evidence type="ECO:0000313" key="2">
    <source>
        <dbReference type="EMBL" id="KAF9454040.1"/>
    </source>
</evidence>
<organism evidence="2 3">
    <name type="scientific">Macrolepiota fuliginosa MF-IS2</name>
    <dbReference type="NCBI Taxonomy" id="1400762"/>
    <lineage>
        <taxon>Eukaryota</taxon>
        <taxon>Fungi</taxon>
        <taxon>Dikarya</taxon>
        <taxon>Basidiomycota</taxon>
        <taxon>Agaricomycotina</taxon>
        <taxon>Agaricomycetes</taxon>
        <taxon>Agaricomycetidae</taxon>
        <taxon>Agaricales</taxon>
        <taxon>Agaricineae</taxon>
        <taxon>Agaricaceae</taxon>
        <taxon>Macrolepiota</taxon>
    </lineage>
</organism>
<feature type="transmembrane region" description="Helical" evidence="1">
    <location>
        <begin position="186"/>
        <end position="205"/>
    </location>
</feature>
<dbReference type="OrthoDB" id="3245627at2759"/>
<protein>
    <submittedName>
        <fullName evidence="2">Uncharacterized protein</fullName>
    </submittedName>
</protein>
<feature type="transmembrane region" description="Helical" evidence="1">
    <location>
        <begin position="155"/>
        <end position="180"/>
    </location>
</feature>
<sequence length="242" mass="26778">MFSFISVYMVLNAIKKVQAFTTYREYPGGPSAWIIRQRDSDTLRIAEDICILLSICLSDGFLLYRTIMFYTTHRLILFVPGFLYTGSVGCLYISVQAQAGANTWTGADFGIPFFIVSSLCHLSVVFAIALRLCLYRELARRVVGDTKEHDTPYASALAIIIESAVLYAVFSVVYIVLYVLRNAGTWIVVSVLCNVRGIASFLIILRAARQGTQDEGSTCGNSLDLASVQHRTRCNTSLSPSP</sequence>
<proteinExistence type="predicted"/>
<feature type="transmembrane region" description="Helical" evidence="1">
    <location>
        <begin position="109"/>
        <end position="134"/>
    </location>
</feature>
<keyword evidence="1" id="KW-0472">Membrane</keyword>
<dbReference type="EMBL" id="MU151057">
    <property type="protein sequence ID" value="KAF9454040.1"/>
    <property type="molecule type" value="Genomic_DNA"/>
</dbReference>
<keyword evidence="1" id="KW-1133">Transmembrane helix</keyword>
<keyword evidence="3" id="KW-1185">Reference proteome</keyword>
<dbReference type="AlphaFoldDB" id="A0A9P5XQU4"/>
<evidence type="ECO:0000256" key="1">
    <source>
        <dbReference type="SAM" id="Phobius"/>
    </source>
</evidence>
<name>A0A9P5XQU4_9AGAR</name>
<evidence type="ECO:0000313" key="3">
    <source>
        <dbReference type="Proteomes" id="UP000807342"/>
    </source>
</evidence>